<dbReference type="EMBL" id="JBGGTQ010000003">
    <property type="protein sequence ID" value="MEZ0492102.1"/>
    <property type="molecule type" value="Genomic_DNA"/>
</dbReference>
<keyword evidence="1" id="KW-0812">Transmembrane</keyword>
<feature type="transmembrane region" description="Helical" evidence="1">
    <location>
        <begin position="33"/>
        <end position="54"/>
    </location>
</feature>
<organism evidence="3 4">
    <name type="scientific">Kineococcus mangrovi</name>
    <dbReference type="NCBI Taxonomy" id="1660183"/>
    <lineage>
        <taxon>Bacteria</taxon>
        <taxon>Bacillati</taxon>
        <taxon>Actinomycetota</taxon>
        <taxon>Actinomycetes</taxon>
        <taxon>Kineosporiales</taxon>
        <taxon>Kineosporiaceae</taxon>
        <taxon>Kineococcus</taxon>
    </lineage>
</organism>
<dbReference type="Pfam" id="PF06724">
    <property type="entry name" value="DUF1206"/>
    <property type="match status" value="3"/>
</dbReference>
<sequence length="268" mass="27260">MAGSAQSQVKQHARRGEAFAQRHEQGLRKLGRVGVAAEGVVYLLIGWLAAQVALGGASTSADSSGALAQIAQQPFGTVLLVVLAVGFGALLLWQVVEVVTEDELPHRARAVVKGVAAAALGFSCVRFATGGGSSSGSQQQTVTQRVLEAPGGAVLVVLVGLAVVVVGVVTAVKGLKGDFEDKIEGTLSPALRRLGMAGKLARGIAFAVLGVLVALSATGDTGKSRGLDAAFHEIAAQPYGVVLLLVVAAGVIAFGVFQLVTAHRRTRA</sequence>
<feature type="transmembrane region" description="Helical" evidence="1">
    <location>
        <begin position="200"/>
        <end position="219"/>
    </location>
</feature>
<feature type="domain" description="DUF1206" evidence="2">
    <location>
        <begin position="33"/>
        <end position="100"/>
    </location>
</feature>
<evidence type="ECO:0000259" key="2">
    <source>
        <dbReference type="Pfam" id="PF06724"/>
    </source>
</evidence>
<feature type="transmembrane region" description="Helical" evidence="1">
    <location>
        <begin position="108"/>
        <end position="129"/>
    </location>
</feature>
<reference evidence="3 4" key="1">
    <citation type="submission" date="2024-07" db="EMBL/GenBank/DDBJ databases">
        <authorList>
            <person name="Thanompreechachai J."/>
            <person name="Duangmal K."/>
        </authorList>
    </citation>
    <scope>NUCLEOTIDE SEQUENCE [LARGE SCALE GENOMIC DNA]</scope>
    <source>
        <strain evidence="3 4">TBRC 1896</strain>
    </source>
</reference>
<feature type="domain" description="DUF1206" evidence="2">
    <location>
        <begin position="197"/>
        <end position="263"/>
    </location>
</feature>
<feature type="domain" description="DUF1206" evidence="2">
    <location>
        <begin position="110"/>
        <end position="176"/>
    </location>
</feature>
<gene>
    <name evidence="3" type="ORF">AB2L28_07610</name>
</gene>
<feature type="transmembrane region" description="Helical" evidence="1">
    <location>
        <begin position="74"/>
        <end position="96"/>
    </location>
</feature>
<proteinExistence type="predicted"/>
<comment type="caution">
    <text evidence="3">The sequence shown here is derived from an EMBL/GenBank/DDBJ whole genome shotgun (WGS) entry which is preliminary data.</text>
</comment>
<evidence type="ECO:0000313" key="3">
    <source>
        <dbReference type="EMBL" id="MEZ0492102.1"/>
    </source>
</evidence>
<keyword evidence="1" id="KW-1133">Transmembrane helix</keyword>
<dbReference type="Proteomes" id="UP001566476">
    <property type="component" value="Unassembled WGS sequence"/>
</dbReference>
<dbReference type="RefSeq" id="WP_370718149.1">
    <property type="nucleotide sequence ID" value="NZ_JBGGTQ010000003.1"/>
</dbReference>
<dbReference type="InterPro" id="IPR009597">
    <property type="entry name" value="DUF1206"/>
</dbReference>
<keyword evidence="4" id="KW-1185">Reference proteome</keyword>
<evidence type="ECO:0000313" key="4">
    <source>
        <dbReference type="Proteomes" id="UP001566476"/>
    </source>
</evidence>
<protein>
    <submittedName>
        <fullName evidence="3">DUF1206 domain-containing protein</fullName>
    </submittedName>
</protein>
<feature type="transmembrane region" description="Helical" evidence="1">
    <location>
        <begin position="239"/>
        <end position="260"/>
    </location>
</feature>
<accession>A0ABV4I4G9</accession>
<keyword evidence="1" id="KW-0472">Membrane</keyword>
<name>A0ABV4I4G9_9ACTN</name>
<feature type="transmembrane region" description="Helical" evidence="1">
    <location>
        <begin position="149"/>
        <end position="172"/>
    </location>
</feature>
<evidence type="ECO:0000256" key="1">
    <source>
        <dbReference type="SAM" id="Phobius"/>
    </source>
</evidence>